<feature type="transmembrane region" description="Helical" evidence="7">
    <location>
        <begin position="183"/>
        <end position="208"/>
    </location>
</feature>
<feature type="transmembrane region" description="Helical" evidence="7">
    <location>
        <begin position="261"/>
        <end position="281"/>
    </location>
</feature>
<organism evidence="9 10">
    <name type="scientific">Neglectibacter timonensis</name>
    <dbReference type="NCBI Taxonomy" id="1776382"/>
    <lineage>
        <taxon>Bacteria</taxon>
        <taxon>Bacillati</taxon>
        <taxon>Bacillota</taxon>
        <taxon>Clostridia</taxon>
        <taxon>Eubacteriales</taxon>
        <taxon>Oscillospiraceae</taxon>
        <taxon>Neglectibacter</taxon>
    </lineage>
</organism>
<evidence type="ECO:0000256" key="3">
    <source>
        <dbReference type="ARBA" id="ARBA00022475"/>
    </source>
</evidence>
<dbReference type="InterPro" id="IPR035906">
    <property type="entry name" value="MetI-like_sf"/>
</dbReference>
<sequence length="296" mass="32886">MVERNKTFQVVVHGIMVLLCLVCVLPFLLLIMSSVADENWLIMNGYSFFPAKLSADAYQYLLVDSSSIVRGYLISAFVTVAGTCISLVMTTLMAYPLSRKDLPGRYIFSFFIFFTMLFNGGLVPTYIMWTQTFHIKNTIFALLVPNLLMGAFYVIMMRTYFSSNIPDAVIEAARIDGAGEMRILLKIVLPMSLPIIATLALLTGLGYWNDWLNGLYYIQNDSLYSIQVLLNRMLMDVQFLMSSANTAAAGNQQMGPLPSTGIKMAVAVLGALPALIIYPFFQKYFVKGITIGAVKG</sequence>
<evidence type="ECO:0000256" key="2">
    <source>
        <dbReference type="ARBA" id="ARBA00022448"/>
    </source>
</evidence>
<feature type="transmembrane region" description="Helical" evidence="7">
    <location>
        <begin position="12"/>
        <end position="36"/>
    </location>
</feature>
<name>A0ABT1RZW1_9FIRM</name>
<dbReference type="CDD" id="cd06261">
    <property type="entry name" value="TM_PBP2"/>
    <property type="match status" value="1"/>
</dbReference>
<evidence type="ECO:0000256" key="1">
    <source>
        <dbReference type="ARBA" id="ARBA00004651"/>
    </source>
</evidence>
<evidence type="ECO:0000313" key="10">
    <source>
        <dbReference type="Proteomes" id="UP001524473"/>
    </source>
</evidence>
<feature type="transmembrane region" description="Helical" evidence="7">
    <location>
        <begin position="107"/>
        <end position="127"/>
    </location>
</feature>
<feature type="transmembrane region" description="Helical" evidence="7">
    <location>
        <begin position="72"/>
        <end position="95"/>
    </location>
</feature>
<dbReference type="PANTHER" id="PTHR43744:SF9">
    <property type="entry name" value="POLYGALACTURONAN_RHAMNOGALACTURONAN TRANSPORT SYSTEM PERMEASE PROTEIN YTCP"/>
    <property type="match status" value="1"/>
</dbReference>
<protein>
    <submittedName>
        <fullName evidence="9">Carbohydrate ABC transporter permease</fullName>
    </submittedName>
</protein>
<dbReference type="EMBL" id="JANFZH010000019">
    <property type="protein sequence ID" value="MCQ4840125.1"/>
    <property type="molecule type" value="Genomic_DNA"/>
</dbReference>
<comment type="caution">
    <text evidence="9">The sequence shown here is derived from an EMBL/GenBank/DDBJ whole genome shotgun (WGS) entry which is preliminary data.</text>
</comment>
<keyword evidence="6 7" id="KW-0472">Membrane</keyword>
<feature type="domain" description="ABC transmembrane type-1" evidence="8">
    <location>
        <begin position="72"/>
        <end position="281"/>
    </location>
</feature>
<keyword evidence="5 7" id="KW-1133">Transmembrane helix</keyword>
<dbReference type="PANTHER" id="PTHR43744">
    <property type="entry name" value="ABC TRANSPORTER PERMEASE PROTEIN MG189-RELATED-RELATED"/>
    <property type="match status" value="1"/>
</dbReference>
<reference evidence="9 10" key="1">
    <citation type="submission" date="2022-06" db="EMBL/GenBank/DDBJ databases">
        <title>Isolation of gut microbiota from human fecal samples.</title>
        <authorList>
            <person name="Pamer E.G."/>
            <person name="Barat B."/>
            <person name="Waligurski E."/>
            <person name="Medina S."/>
            <person name="Paddock L."/>
            <person name="Mostad J."/>
        </authorList>
    </citation>
    <scope>NUCLEOTIDE SEQUENCE [LARGE SCALE GENOMIC DNA]</scope>
    <source>
        <strain evidence="9 10">DFI.9.73</strain>
    </source>
</reference>
<gene>
    <name evidence="9" type="ORF">NE695_09380</name>
</gene>
<dbReference type="PROSITE" id="PS50928">
    <property type="entry name" value="ABC_TM1"/>
    <property type="match status" value="1"/>
</dbReference>
<dbReference type="Gene3D" id="1.10.3720.10">
    <property type="entry name" value="MetI-like"/>
    <property type="match status" value="1"/>
</dbReference>
<dbReference type="SUPFAM" id="SSF161098">
    <property type="entry name" value="MetI-like"/>
    <property type="match status" value="1"/>
</dbReference>
<evidence type="ECO:0000256" key="7">
    <source>
        <dbReference type="RuleBase" id="RU363032"/>
    </source>
</evidence>
<comment type="subcellular location">
    <subcellularLocation>
        <location evidence="1 7">Cell membrane</location>
        <topology evidence="1 7">Multi-pass membrane protein</topology>
    </subcellularLocation>
</comment>
<evidence type="ECO:0000256" key="6">
    <source>
        <dbReference type="ARBA" id="ARBA00023136"/>
    </source>
</evidence>
<accession>A0ABT1RZW1</accession>
<evidence type="ECO:0000256" key="5">
    <source>
        <dbReference type="ARBA" id="ARBA00022989"/>
    </source>
</evidence>
<comment type="similarity">
    <text evidence="7">Belongs to the binding-protein-dependent transport system permease family.</text>
</comment>
<feature type="transmembrane region" description="Helical" evidence="7">
    <location>
        <begin position="139"/>
        <end position="156"/>
    </location>
</feature>
<proteinExistence type="inferred from homology"/>
<evidence type="ECO:0000313" key="9">
    <source>
        <dbReference type="EMBL" id="MCQ4840125.1"/>
    </source>
</evidence>
<keyword evidence="2 7" id="KW-0813">Transport</keyword>
<dbReference type="RefSeq" id="WP_256191825.1">
    <property type="nucleotide sequence ID" value="NZ_CAJKKG010000037.1"/>
</dbReference>
<dbReference type="InterPro" id="IPR000515">
    <property type="entry name" value="MetI-like"/>
</dbReference>
<dbReference type="Pfam" id="PF00528">
    <property type="entry name" value="BPD_transp_1"/>
    <property type="match status" value="1"/>
</dbReference>
<evidence type="ECO:0000259" key="8">
    <source>
        <dbReference type="PROSITE" id="PS50928"/>
    </source>
</evidence>
<evidence type="ECO:0000256" key="4">
    <source>
        <dbReference type="ARBA" id="ARBA00022692"/>
    </source>
</evidence>
<keyword evidence="3" id="KW-1003">Cell membrane</keyword>
<keyword evidence="4 7" id="KW-0812">Transmembrane</keyword>
<keyword evidence="10" id="KW-1185">Reference proteome</keyword>
<dbReference type="Proteomes" id="UP001524473">
    <property type="component" value="Unassembled WGS sequence"/>
</dbReference>